<dbReference type="SUPFAM" id="SSF143990">
    <property type="entry name" value="YbiA-like"/>
    <property type="match status" value="1"/>
</dbReference>
<dbReference type="STRING" id="42155.A0A0R3QAW1"/>
<proteinExistence type="predicted"/>
<sequence length="229" mass="25717">MTDEQILKLNAGEVFFSESPSRFPEAGHGTQYHAGAPGVLGFARAVLALAQPAPVQKEAASECHGLDTPERVCFYEQDFYVLSNFSSFALEWRNLRFDTSEAAYHYEKFIGGAACCDAIAQRILMAPSAHEAFKIAEANKEHRRPDWDDVKVGIMRDILRAKAAQHEYVRRKLLDTGDRELVENSWRDDFWGWGPNRDGRNMLGRLWIEVRTELRAALQPTQGATGGAS</sequence>
<keyword evidence="3" id="KW-1185">Reference proteome</keyword>
<dbReference type="Proteomes" id="UP000280834">
    <property type="component" value="Unassembled WGS sequence"/>
</dbReference>
<organism evidence="4">
    <name type="scientific">Brugia timori</name>
    <dbReference type="NCBI Taxonomy" id="42155"/>
    <lineage>
        <taxon>Eukaryota</taxon>
        <taxon>Metazoa</taxon>
        <taxon>Ecdysozoa</taxon>
        <taxon>Nematoda</taxon>
        <taxon>Chromadorea</taxon>
        <taxon>Rhabditida</taxon>
        <taxon>Spirurina</taxon>
        <taxon>Spiruromorpha</taxon>
        <taxon>Filarioidea</taxon>
        <taxon>Onchocercidae</taxon>
        <taxon>Brugia</taxon>
    </lineage>
</organism>
<gene>
    <name evidence="2" type="ORF">BTMF_LOCUS2795</name>
</gene>
<evidence type="ECO:0000313" key="4">
    <source>
        <dbReference type="WBParaSite" id="BTMF_0000348201-mRNA-1"/>
    </source>
</evidence>
<reference evidence="2 3" key="2">
    <citation type="submission" date="2018-11" db="EMBL/GenBank/DDBJ databases">
        <authorList>
            <consortium name="Pathogen Informatics"/>
        </authorList>
    </citation>
    <scope>NUCLEOTIDE SEQUENCE [LARGE SCALE GENOMIC DNA]</scope>
</reference>
<evidence type="ECO:0000313" key="2">
    <source>
        <dbReference type="EMBL" id="VDO13355.1"/>
    </source>
</evidence>
<evidence type="ECO:0000313" key="3">
    <source>
        <dbReference type="Proteomes" id="UP000280834"/>
    </source>
</evidence>
<reference evidence="4" key="1">
    <citation type="submission" date="2017-02" db="UniProtKB">
        <authorList>
            <consortium name="WormBaseParasite"/>
        </authorList>
    </citation>
    <scope>IDENTIFICATION</scope>
</reference>
<dbReference type="NCBIfam" id="TIGR02464">
    <property type="entry name" value="ribofla_fusion"/>
    <property type="match status" value="1"/>
</dbReference>
<dbReference type="Pfam" id="PF08719">
    <property type="entry name" value="NADAR"/>
    <property type="match status" value="1"/>
</dbReference>
<dbReference type="InterPro" id="IPR037238">
    <property type="entry name" value="YbiA-like_sf"/>
</dbReference>
<dbReference type="Gene3D" id="1.10.357.40">
    <property type="entry name" value="YbiA-like"/>
    <property type="match status" value="1"/>
</dbReference>
<dbReference type="WBParaSite" id="BTMF_0000348201-mRNA-1">
    <property type="protein sequence ID" value="BTMF_0000348201-mRNA-1"/>
    <property type="gene ID" value="BTMF_0000348201"/>
</dbReference>
<dbReference type="AlphaFoldDB" id="A0A0R3QAW1"/>
<dbReference type="CDD" id="cd15457">
    <property type="entry name" value="NADAR"/>
    <property type="match status" value="1"/>
</dbReference>
<dbReference type="EMBL" id="UZAG01002383">
    <property type="protein sequence ID" value="VDO13355.1"/>
    <property type="molecule type" value="Genomic_DNA"/>
</dbReference>
<accession>A0A0R3QAW1</accession>
<name>A0A0R3QAW1_9BILA</name>
<feature type="domain" description="NADAR" evidence="1">
    <location>
        <begin position="74"/>
        <end position="215"/>
    </location>
</feature>
<protein>
    <submittedName>
        <fullName evidence="4">DUF1768 domain-containing protein</fullName>
    </submittedName>
</protein>
<dbReference type="InterPro" id="IPR012816">
    <property type="entry name" value="NADAR"/>
</dbReference>
<evidence type="ECO:0000259" key="1">
    <source>
        <dbReference type="Pfam" id="PF08719"/>
    </source>
</evidence>